<reference evidence="1 2" key="1">
    <citation type="submission" date="2017-11" db="EMBL/GenBank/DDBJ databases">
        <title>Genome sequence of Pantoea cypripedii NE1.</title>
        <authorList>
            <person name="Nascimento F.X."/>
        </authorList>
    </citation>
    <scope>NUCLEOTIDE SEQUENCE [LARGE SCALE GENOMIC DNA]</scope>
    <source>
        <strain evidence="1 2">NE1</strain>
    </source>
</reference>
<dbReference type="Proteomes" id="UP000502005">
    <property type="component" value="Chromosome"/>
</dbReference>
<dbReference type="EMBL" id="CP024768">
    <property type="protein sequence ID" value="QGY29367.1"/>
    <property type="molecule type" value="Genomic_DNA"/>
</dbReference>
<dbReference type="AlphaFoldDB" id="A0A6B9G4Y2"/>
<organism evidence="1 2">
    <name type="scientific">Pantoea cypripedii</name>
    <name type="common">Pectobacterium cypripedii</name>
    <name type="synonym">Erwinia cypripedii</name>
    <dbReference type="NCBI Taxonomy" id="55209"/>
    <lineage>
        <taxon>Bacteria</taxon>
        <taxon>Pseudomonadati</taxon>
        <taxon>Pseudomonadota</taxon>
        <taxon>Gammaproteobacteria</taxon>
        <taxon>Enterobacterales</taxon>
        <taxon>Erwiniaceae</taxon>
        <taxon>Pantoea</taxon>
    </lineage>
</organism>
<evidence type="ECO:0000313" key="1">
    <source>
        <dbReference type="EMBL" id="QGY29367.1"/>
    </source>
</evidence>
<evidence type="ECO:0000313" key="2">
    <source>
        <dbReference type="Proteomes" id="UP000502005"/>
    </source>
</evidence>
<accession>A0A6B9G4Y2</accession>
<gene>
    <name evidence="1" type="ORF">CUN67_10655</name>
</gene>
<name>A0A6B9G4Y2_PANCY</name>
<dbReference type="RefSeq" id="WP_208715244.1">
    <property type="nucleotide sequence ID" value="NZ_CP024768.1"/>
</dbReference>
<protein>
    <submittedName>
        <fullName evidence="1">Uncharacterized protein</fullName>
    </submittedName>
</protein>
<proteinExistence type="predicted"/>
<sequence>MVYKDLSDSPPLACYASVIVNSLSDSEQEEVAEMLDGMSDNEYVTIGNPGICATSCWWRGFFCYGFEKSEILTALQEIEL</sequence>